<dbReference type="PANTHER" id="PTHR43037">
    <property type="entry name" value="UNNAMED PRODUCT-RELATED"/>
    <property type="match status" value="1"/>
</dbReference>
<dbReference type="OrthoDB" id="424610at2759"/>
<gene>
    <name evidence="4" type="primary">xynS20E</name>
    <name evidence="4" type="ORF">SPIL2461_LOCUS147</name>
</gene>
<evidence type="ECO:0000313" key="4">
    <source>
        <dbReference type="EMBL" id="CAE7149577.1"/>
    </source>
</evidence>
<name>A0A812IL40_SYMPI</name>
<dbReference type="InterPro" id="IPR050955">
    <property type="entry name" value="Plant_Biomass_Hydrol_Est"/>
</dbReference>
<evidence type="ECO:0000259" key="3">
    <source>
        <dbReference type="Pfam" id="PF02230"/>
    </source>
</evidence>
<comment type="caution">
    <text evidence="4">The sequence shown here is derived from an EMBL/GenBank/DDBJ whole genome shotgun (WGS) entry which is preliminary data.</text>
</comment>
<dbReference type="GO" id="GO:0016787">
    <property type="term" value="F:hydrolase activity"/>
    <property type="evidence" value="ECO:0007669"/>
    <property type="project" value="UniProtKB-KW"/>
</dbReference>
<sequence>MDNTDELLEATTALIPPLLTGIEVMGHAARHLHPPNIAQLAQEILPYREPVKQGLAQFIAAAWPEHLAGFVQQATNSGELLMRGFDEFLSAQNQSNAAMAAYRAVGFNTRATESIYPLSAMLPPVSRYFLLPECRDDEDLLARLAQVDPQQPNVGVMHISNAADERGGFSLYVPEYYAGETVPVVFALHGGSGHGRSFLWSWIKAARSRNVIIVSPTSKEGTWSLMGPDIDTENLQAMLAYVQAHWAIDTGKVLLSGMSDGGTFSYVSGLQSTSPFTHLAPSSASFHPMLVEVADAQRLQGLPIYLMHGALDWMFPIEVARTARQALSGAGAAVEYREIDDLSHTYPVEENPRILDWLTS</sequence>
<organism evidence="4 5">
    <name type="scientific">Symbiodinium pilosum</name>
    <name type="common">Dinoflagellate</name>
    <dbReference type="NCBI Taxonomy" id="2952"/>
    <lineage>
        <taxon>Eukaryota</taxon>
        <taxon>Sar</taxon>
        <taxon>Alveolata</taxon>
        <taxon>Dinophyceae</taxon>
        <taxon>Suessiales</taxon>
        <taxon>Symbiodiniaceae</taxon>
        <taxon>Symbiodinium</taxon>
    </lineage>
</organism>
<evidence type="ECO:0000256" key="2">
    <source>
        <dbReference type="ARBA" id="ARBA00022801"/>
    </source>
</evidence>
<dbReference type="InterPro" id="IPR003140">
    <property type="entry name" value="PLipase/COase/thioEstase"/>
</dbReference>
<dbReference type="Gene3D" id="3.40.50.1820">
    <property type="entry name" value="alpha/beta hydrolase"/>
    <property type="match status" value="1"/>
</dbReference>
<keyword evidence="5" id="KW-1185">Reference proteome</keyword>
<dbReference type="Proteomes" id="UP000649617">
    <property type="component" value="Unassembled WGS sequence"/>
</dbReference>
<dbReference type="SUPFAM" id="SSF53474">
    <property type="entry name" value="alpha/beta-Hydrolases"/>
    <property type="match status" value="1"/>
</dbReference>
<evidence type="ECO:0000313" key="5">
    <source>
        <dbReference type="Proteomes" id="UP000649617"/>
    </source>
</evidence>
<dbReference type="EMBL" id="CAJNIZ010000001">
    <property type="protein sequence ID" value="CAE7149577.1"/>
    <property type="molecule type" value="Genomic_DNA"/>
</dbReference>
<dbReference type="Pfam" id="PF02230">
    <property type="entry name" value="Abhydrolase_2"/>
    <property type="match status" value="1"/>
</dbReference>
<feature type="domain" description="Phospholipase/carboxylesterase/thioesterase" evidence="3">
    <location>
        <begin position="234"/>
        <end position="350"/>
    </location>
</feature>
<protein>
    <submittedName>
        <fullName evidence="4">XynS20E protein</fullName>
    </submittedName>
</protein>
<proteinExistence type="predicted"/>
<evidence type="ECO:0000256" key="1">
    <source>
        <dbReference type="ARBA" id="ARBA00022729"/>
    </source>
</evidence>
<dbReference type="InterPro" id="IPR029058">
    <property type="entry name" value="AB_hydrolase_fold"/>
</dbReference>
<accession>A0A812IL40</accession>
<dbReference type="AlphaFoldDB" id="A0A812IL40"/>
<keyword evidence="2" id="KW-0378">Hydrolase</keyword>
<reference evidence="4" key="1">
    <citation type="submission" date="2021-02" db="EMBL/GenBank/DDBJ databases">
        <authorList>
            <person name="Dougan E. K."/>
            <person name="Rhodes N."/>
            <person name="Thang M."/>
            <person name="Chan C."/>
        </authorList>
    </citation>
    <scope>NUCLEOTIDE SEQUENCE</scope>
</reference>
<keyword evidence="1" id="KW-0732">Signal</keyword>
<dbReference type="PANTHER" id="PTHR43037:SF5">
    <property type="entry name" value="FERULOYL ESTERASE"/>
    <property type="match status" value="1"/>
</dbReference>